<reference evidence="2" key="1">
    <citation type="submission" date="2017-11" db="EMBL/GenBank/DDBJ databases">
        <authorList>
            <person name="Lima N.C."/>
            <person name="Parody-Merino A.M."/>
            <person name="Battley P.F."/>
            <person name="Fidler A.E."/>
            <person name="Prosdocimi F."/>
        </authorList>
    </citation>
    <scope>NUCLEOTIDE SEQUENCE [LARGE SCALE GENOMIC DNA]</scope>
</reference>
<reference evidence="2" key="2">
    <citation type="submission" date="2017-12" db="EMBL/GenBank/DDBJ databases">
        <title>Genome sequence of the Bar-tailed Godwit (Limosa lapponica baueri).</title>
        <authorList>
            <person name="Lima N.C.B."/>
            <person name="Parody-Merino A.M."/>
            <person name="Battley P.F."/>
            <person name="Fidler A.E."/>
            <person name="Prosdocimi F."/>
        </authorList>
    </citation>
    <scope>NUCLEOTIDE SEQUENCE [LARGE SCALE GENOMIC DNA]</scope>
</reference>
<dbReference type="Gene3D" id="1.20.5.370">
    <property type="match status" value="1"/>
</dbReference>
<dbReference type="EMBL" id="KZ505955">
    <property type="protein sequence ID" value="PKU42829.1"/>
    <property type="molecule type" value="Genomic_DNA"/>
</dbReference>
<proteinExistence type="predicted"/>
<protein>
    <submittedName>
        <fullName evidence="1">Tropomyosin beta chain-like</fullName>
    </submittedName>
</protein>
<dbReference type="InterPro" id="IPR014751">
    <property type="entry name" value="XRCC4-like_C"/>
</dbReference>
<name>A0A2I0U9U5_LIMLA</name>
<gene>
    <name evidence="1" type="ORF">llap_6855</name>
</gene>
<evidence type="ECO:0000313" key="1">
    <source>
        <dbReference type="EMBL" id="PKU42829.1"/>
    </source>
</evidence>
<evidence type="ECO:0000313" key="2">
    <source>
        <dbReference type="Proteomes" id="UP000233556"/>
    </source>
</evidence>
<dbReference type="Proteomes" id="UP000233556">
    <property type="component" value="Unassembled WGS sequence"/>
</dbReference>
<sequence>MGHHRRMEMLKSGDHLPPVTSLAGLAALAGPRVAGLIPAGDGAACVDSAPPGHPARLEVTEMSICVRVSVLGVGCVCPAAPGYTCGGGCVCGWVSFVFTESLASAKEENVGIHQVLDQTLLELNNL</sequence>
<organism evidence="1 2">
    <name type="scientific">Limosa lapponica baueri</name>
    <dbReference type="NCBI Taxonomy" id="1758121"/>
    <lineage>
        <taxon>Eukaryota</taxon>
        <taxon>Metazoa</taxon>
        <taxon>Chordata</taxon>
        <taxon>Craniata</taxon>
        <taxon>Vertebrata</taxon>
        <taxon>Euteleostomi</taxon>
        <taxon>Archelosauria</taxon>
        <taxon>Archosauria</taxon>
        <taxon>Dinosauria</taxon>
        <taxon>Saurischia</taxon>
        <taxon>Theropoda</taxon>
        <taxon>Coelurosauria</taxon>
        <taxon>Aves</taxon>
        <taxon>Neognathae</taxon>
        <taxon>Neoaves</taxon>
        <taxon>Charadriiformes</taxon>
        <taxon>Scolopacidae</taxon>
        <taxon>Limosa</taxon>
    </lineage>
</organism>
<dbReference type="AlphaFoldDB" id="A0A2I0U9U5"/>
<accession>A0A2I0U9U5</accession>
<keyword evidence="2" id="KW-1185">Reference proteome</keyword>
<dbReference type="OrthoDB" id="128924at2759"/>